<keyword evidence="1" id="KW-0560">Oxidoreductase</keyword>
<dbReference type="STRING" id="631454.N177_2914"/>
<dbReference type="InterPro" id="IPR036188">
    <property type="entry name" value="FAD/NAD-bd_sf"/>
</dbReference>
<feature type="domain" description="FAD dependent oxidoreductase" evidence="2">
    <location>
        <begin position="35"/>
        <end position="386"/>
    </location>
</feature>
<reference evidence="3 4" key="1">
    <citation type="journal article" date="2014" name="Genome Announc.">
        <title>Draft Genome Sequence of Lutibaculum baratangense Strain AMV1T, Isolated from a Mud Volcano in Andamans, India.</title>
        <authorList>
            <person name="Singh A."/>
            <person name="Sreenivas A."/>
            <person name="Sathyanarayana Reddy G."/>
            <person name="Pinnaka A.K."/>
            <person name="Shivaji S."/>
        </authorList>
    </citation>
    <scope>NUCLEOTIDE SEQUENCE [LARGE SCALE GENOMIC DNA]</scope>
    <source>
        <strain evidence="3 4">AMV1</strain>
    </source>
</reference>
<dbReference type="Gene3D" id="3.50.50.60">
    <property type="entry name" value="FAD/NAD(P)-binding domain"/>
    <property type="match status" value="1"/>
</dbReference>
<dbReference type="InterPro" id="IPR006076">
    <property type="entry name" value="FAD-dep_OxRdtase"/>
</dbReference>
<gene>
    <name evidence="3" type="ORF">N177_2914</name>
</gene>
<organism evidence="3 4">
    <name type="scientific">Lutibaculum baratangense AMV1</name>
    <dbReference type="NCBI Taxonomy" id="631454"/>
    <lineage>
        <taxon>Bacteria</taxon>
        <taxon>Pseudomonadati</taxon>
        <taxon>Pseudomonadota</taxon>
        <taxon>Alphaproteobacteria</taxon>
        <taxon>Hyphomicrobiales</taxon>
        <taxon>Tepidamorphaceae</taxon>
        <taxon>Lutibaculum</taxon>
    </lineage>
</organism>
<dbReference type="PRINTS" id="PR00420">
    <property type="entry name" value="RNGMNOXGNASE"/>
</dbReference>
<dbReference type="PANTHER" id="PTHR13847:SF281">
    <property type="entry name" value="FAD DEPENDENT OXIDOREDUCTASE DOMAIN-CONTAINING PROTEIN"/>
    <property type="match status" value="1"/>
</dbReference>
<dbReference type="eggNOG" id="COG0665">
    <property type="taxonomic scope" value="Bacteria"/>
</dbReference>
<dbReference type="GO" id="GO:0005737">
    <property type="term" value="C:cytoplasm"/>
    <property type="evidence" value="ECO:0007669"/>
    <property type="project" value="TreeGrafter"/>
</dbReference>
<proteinExistence type="predicted"/>
<dbReference type="GO" id="GO:0016491">
    <property type="term" value="F:oxidoreductase activity"/>
    <property type="evidence" value="ECO:0007669"/>
    <property type="project" value="UniProtKB-KW"/>
</dbReference>
<dbReference type="SUPFAM" id="SSF51905">
    <property type="entry name" value="FAD/NAD(P)-binding domain"/>
    <property type="match status" value="1"/>
</dbReference>
<comment type="caution">
    <text evidence="3">The sequence shown here is derived from an EMBL/GenBank/DDBJ whole genome shotgun (WGS) entry which is preliminary data.</text>
</comment>
<dbReference type="Pfam" id="PF01266">
    <property type="entry name" value="DAO"/>
    <property type="match status" value="1"/>
</dbReference>
<evidence type="ECO:0000313" key="3">
    <source>
        <dbReference type="EMBL" id="ESR23684.1"/>
    </source>
</evidence>
<evidence type="ECO:0000256" key="1">
    <source>
        <dbReference type="ARBA" id="ARBA00023002"/>
    </source>
</evidence>
<name>V4RE66_9HYPH</name>
<dbReference type="EMBL" id="AWXZ01000038">
    <property type="protein sequence ID" value="ESR23684.1"/>
    <property type="molecule type" value="Genomic_DNA"/>
</dbReference>
<accession>V4RE66</accession>
<dbReference type="PANTHER" id="PTHR13847">
    <property type="entry name" value="SARCOSINE DEHYDROGENASE-RELATED"/>
    <property type="match status" value="1"/>
</dbReference>
<protein>
    <submittedName>
        <fullName evidence="3">Glycine/D-amino acid oxidase</fullName>
    </submittedName>
</protein>
<dbReference type="AlphaFoldDB" id="V4RE66"/>
<dbReference type="Gene3D" id="3.30.9.10">
    <property type="entry name" value="D-Amino Acid Oxidase, subunit A, domain 2"/>
    <property type="match status" value="1"/>
</dbReference>
<evidence type="ECO:0000313" key="4">
    <source>
        <dbReference type="Proteomes" id="UP000017819"/>
    </source>
</evidence>
<sequence>MMSSDTADHPAGSYYAATMGEAPAFPVLDDDARADVAILGGGYTGLSAALHLAEKGLDVVLLEQNRVGWGASGRNGGQIHTGQRRDVDWLEARFGYDRARRLWEMAESAVYLVRDLIGRHGIDCDLREGLFHVMHKGRYVEDARRHVEVMRDHYNYERLEWWERERLAEALSTPVYFGGWRDACGGHLHPLRFAQGLARAAAKAGARLCENTKVTAIPPDGAPRLVTERGTVTADTILVAGNGYLAGLDPDLEARVMPINNFVLATEQIGAGRPGGLIPGGEAISDSRFVVHYWRPTADGRLLFGGGETYTHRPPSDVASFVKKHMLKIYPQLKDVKVTHAWGGTLAVTVNRLPYLRRLRTGVYASCGYSGQGVTIAPYAGKIIAEAIADRPAEFDEMARFPCPPFPGGKWLRAPSLAAAMSWFALRDRL</sequence>
<keyword evidence="4" id="KW-1185">Reference proteome</keyword>
<dbReference type="PATRIC" id="fig|631454.5.peg.2877"/>
<evidence type="ECO:0000259" key="2">
    <source>
        <dbReference type="Pfam" id="PF01266"/>
    </source>
</evidence>
<dbReference type="Proteomes" id="UP000017819">
    <property type="component" value="Unassembled WGS sequence"/>
</dbReference>